<keyword evidence="3" id="KW-0813">Transport</keyword>
<keyword evidence="4" id="KW-1003">Cell membrane</keyword>
<evidence type="ECO:0000256" key="3">
    <source>
        <dbReference type="ARBA" id="ARBA00022448"/>
    </source>
</evidence>
<dbReference type="GO" id="GO:0046872">
    <property type="term" value="F:metal ion binding"/>
    <property type="evidence" value="ECO:0007669"/>
    <property type="project" value="UniProtKB-KW"/>
</dbReference>
<keyword evidence="12" id="KW-0479">Metal-binding</keyword>
<feature type="binding site" evidence="12">
    <location>
        <position position="110"/>
    </location>
    <ligand>
        <name>K(+)</name>
        <dbReference type="ChEBI" id="CHEBI:29103"/>
    </ligand>
</feature>
<feature type="binding site" evidence="12">
    <location>
        <position position="430"/>
    </location>
    <ligand>
        <name>K(+)</name>
        <dbReference type="ChEBI" id="CHEBI:29103"/>
    </ligand>
</feature>
<accession>A0A4S2DSJ8</accession>
<dbReference type="AlphaFoldDB" id="A0A4S2DSJ8"/>
<dbReference type="OrthoDB" id="9810952at2"/>
<evidence type="ECO:0000256" key="13">
    <source>
        <dbReference type="SAM" id="Phobius"/>
    </source>
</evidence>
<feature type="binding site" evidence="12">
    <location>
        <position position="314"/>
    </location>
    <ligand>
        <name>K(+)</name>
        <dbReference type="ChEBI" id="CHEBI:29103"/>
    </ligand>
</feature>
<feature type="transmembrane region" description="Helical" evidence="13">
    <location>
        <begin position="38"/>
        <end position="56"/>
    </location>
</feature>
<dbReference type="Proteomes" id="UP000306888">
    <property type="component" value="Unassembled WGS sequence"/>
</dbReference>
<feature type="binding site" evidence="12">
    <location>
        <position position="109"/>
    </location>
    <ligand>
        <name>K(+)</name>
        <dbReference type="ChEBI" id="CHEBI:29103"/>
    </ligand>
</feature>
<reference evidence="14 15" key="1">
    <citation type="submission" date="2019-04" db="EMBL/GenBank/DDBJ databases">
        <title>Microbes associate with the intestines of laboratory mice.</title>
        <authorList>
            <person name="Navarre W."/>
            <person name="Wong E."/>
            <person name="Huang K."/>
            <person name="Tropini C."/>
            <person name="Ng K."/>
            <person name="Yu B."/>
        </authorList>
    </citation>
    <scope>NUCLEOTIDE SEQUENCE [LARGE SCALE GENOMIC DNA]</scope>
    <source>
        <strain evidence="14 15">NM50_B9-20</strain>
    </source>
</reference>
<dbReference type="RefSeq" id="WP_136005274.1">
    <property type="nucleotide sequence ID" value="NZ_SRYR01000001.1"/>
</dbReference>
<feature type="transmembrane region" description="Helical" evidence="13">
    <location>
        <begin position="12"/>
        <end position="32"/>
    </location>
</feature>
<dbReference type="PANTHER" id="PTHR32024:SF2">
    <property type="entry name" value="TRK SYSTEM POTASSIUM UPTAKE PROTEIN TRKG-RELATED"/>
    <property type="match status" value="1"/>
</dbReference>
<evidence type="ECO:0000256" key="9">
    <source>
        <dbReference type="ARBA" id="ARBA00022989"/>
    </source>
</evidence>
<evidence type="ECO:0000256" key="7">
    <source>
        <dbReference type="ARBA" id="ARBA00022692"/>
    </source>
</evidence>
<evidence type="ECO:0000256" key="12">
    <source>
        <dbReference type="PIRSR" id="PIRSR006247-1"/>
    </source>
</evidence>
<evidence type="ECO:0000256" key="2">
    <source>
        <dbReference type="ARBA" id="ARBA00009137"/>
    </source>
</evidence>
<dbReference type="EMBL" id="SRYR01000001">
    <property type="protein sequence ID" value="TGY44223.1"/>
    <property type="molecule type" value="Genomic_DNA"/>
</dbReference>
<evidence type="ECO:0000256" key="6">
    <source>
        <dbReference type="ARBA" id="ARBA00022538"/>
    </source>
</evidence>
<comment type="subcellular location">
    <subcellularLocation>
        <location evidence="1">Cell inner membrane</location>
        <topology evidence="1">Multi-pass membrane protein</topology>
    </subcellularLocation>
</comment>
<feature type="transmembrane region" description="Helical" evidence="13">
    <location>
        <begin position="453"/>
        <end position="473"/>
    </location>
</feature>
<evidence type="ECO:0000313" key="14">
    <source>
        <dbReference type="EMBL" id="TGY44223.1"/>
    </source>
</evidence>
<dbReference type="PIRSF" id="PIRSF006247">
    <property type="entry name" value="TrkH"/>
    <property type="match status" value="1"/>
</dbReference>
<evidence type="ECO:0000256" key="11">
    <source>
        <dbReference type="ARBA" id="ARBA00023136"/>
    </source>
</evidence>
<feature type="binding site" evidence="12">
    <location>
        <position position="431"/>
    </location>
    <ligand>
        <name>K(+)</name>
        <dbReference type="ChEBI" id="CHEBI:29103"/>
    </ligand>
</feature>
<feature type="binding site" evidence="12">
    <location>
        <position position="218"/>
    </location>
    <ligand>
        <name>K(+)</name>
        <dbReference type="ChEBI" id="CHEBI:29103"/>
    </ligand>
</feature>
<feature type="transmembrane region" description="Helical" evidence="13">
    <location>
        <begin position="181"/>
        <end position="205"/>
    </location>
</feature>
<comment type="similarity">
    <text evidence="2">Belongs to the TrkH potassium transport family.</text>
</comment>
<evidence type="ECO:0000256" key="5">
    <source>
        <dbReference type="ARBA" id="ARBA00022519"/>
    </source>
</evidence>
<feature type="binding site" evidence="12">
    <location>
        <position position="313"/>
    </location>
    <ligand>
        <name>K(+)</name>
        <dbReference type="ChEBI" id="CHEBI:29103"/>
    </ligand>
</feature>
<keyword evidence="8 12" id="KW-0630">Potassium</keyword>
<feature type="transmembrane region" description="Helical" evidence="13">
    <location>
        <begin position="270"/>
        <end position="291"/>
    </location>
</feature>
<dbReference type="InterPro" id="IPR003445">
    <property type="entry name" value="Cat_transpt"/>
</dbReference>
<comment type="caution">
    <text evidence="14">The sequence shown here is derived from an EMBL/GenBank/DDBJ whole genome shotgun (WGS) entry which is preliminary data.</text>
</comment>
<feature type="transmembrane region" description="Helical" evidence="13">
    <location>
        <begin position="68"/>
        <end position="93"/>
    </location>
</feature>
<gene>
    <name evidence="14" type="ORF">E5347_05245</name>
</gene>
<keyword evidence="15" id="KW-1185">Reference proteome</keyword>
<proteinExistence type="inferred from homology"/>
<sequence length="482" mass="52878">MNYKMVLRFIGNVLLYELLLMIIPFGVALFYGDGDANSFLYTIILMLPLALGLRSIKVKDNEMYAKEGFFTVGLSWIVIAVFGALPFVISGAIPSFIDSFFETVSGFTTTGATILSEIESLPRGILFWRSFTHWIGGMGFLIFILALAPSLGANTIYLLRAESPGPNPGKIVPKLSQTAKILYIIYFLLTIVETVLLMFAGLSFYDAIIHALGTAGTGGFSNMNSSVAAFNNPASEWIITIFMMLFGVNFALFFQIIRGSIKSFFKSEELRYYLLMIGVSIVFITINILSINGGRIEESIRQSSFQVVSIITTTGYATVDFNLWPTLSKVIILILMISGAMAGSTGGGIKTTRIVVMLKAIRRGIDRILHPKRIQSVKMDGKVVDEEIISGVFLFLGAYFVITLIGIVIVSLDGFDLITTSTAVLTSISNVGPGFEMVGPTGNFSAFSPISKIVLSFCMLAGRLEIYPMLIMFSKSIWKKTY</sequence>
<keyword evidence="10" id="KW-0406">Ion transport</keyword>
<name>A0A4S2DSJ8_9CLOT</name>
<feature type="transmembrane region" description="Helical" evidence="13">
    <location>
        <begin position="330"/>
        <end position="349"/>
    </location>
</feature>
<feature type="transmembrane region" description="Helical" evidence="13">
    <location>
        <begin position="388"/>
        <end position="412"/>
    </location>
</feature>
<keyword evidence="5" id="KW-0997">Cell inner membrane</keyword>
<keyword evidence="7 13" id="KW-0812">Transmembrane</keyword>
<dbReference type="InterPro" id="IPR004772">
    <property type="entry name" value="TrkH"/>
</dbReference>
<keyword evidence="6" id="KW-0633">Potassium transport</keyword>
<feature type="transmembrane region" description="Helical" evidence="13">
    <location>
        <begin position="237"/>
        <end position="258"/>
    </location>
</feature>
<dbReference type="PANTHER" id="PTHR32024">
    <property type="entry name" value="TRK SYSTEM POTASSIUM UPTAKE PROTEIN TRKG-RELATED"/>
    <property type="match status" value="1"/>
</dbReference>
<evidence type="ECO:0000256" key="10">
    <source>
        <dbReference type="ARBA" id="ARBA00023065"/>
    </source>
</evidence>
<evidence type="ECO:0000256" key="8">
    <source>
        <dbReference type="ARBA" id="ARBA00022958"/>
    </source>
</evidence>
<dbReference type="Pfam" id="PF02386">
    <property type="entry name" value="TrkH"/>
    <property type="match status" value="1"/>
</dbReference>
<dbReference type="GO" id="GO:0005886">
    <property type="term" value="C:plasma membrane"/>
    <property type="evidence" value="ECO:0007669"/>
    <property type="project" value="UniProtKB-SubCell"/>
</dbReference>
<protein>
    <submittedName>
        <fullName evidence="14">TrkH family potassium uptake protein</fullName>
    </submittedName>
</protein>
<evidence type="ECO:0000256" key="4">
    <source>
        <dbReference type="ARBA" id="ARBA00022475"/>
    </source>
</evidence>
<keyword evidence="11 13" id="KW-0472">Membrane</keyword>
<keyword evidence="9 13" id="KW-1133">Transmembrane helix</keyword>
<dbReference type="GO" id="GO:0015379">
    <property type="term" value="F:potassium:chloride symporter activity"/>
    <property type="evidence" value="ECO:0007669"/>
    <property type="project" value="InterPro"/>
</dbReference>
<organism evidence="14 15">
    <name type="scientific">Clostridium sartagoforme</name>
    <dbReference type="NCBI Taxonomy" id="84031"/>
    <lineage>
        <taxon>Bacteria</taxon>
        <taxon>Bacillati</taxon>
        <taxon>Bacillota</taxon>
        <taxon>Clostridia</taxon>
        <taxon>Eubacteriales</taxon>
        <taxon>Clostridiaceae</taxon>
        <taxon>Clostridium</taxon>
    </lineage>
</organism>
<feature type="transmembrane region" description="Helical" evidence="13">
    <location>
        <begin position="134"/>
        <end position="160"/>
    </location>
</feature>
<evidence type="ECO:0000256" key="1">
    <source>
        <dbReference type="ARBA" id="ARBA00004429"/>
    </source>
</evidence>
<evidence type="ECO:0000313" key="15">
    <source>
        <dbReference type="Proteomes" id="UP000306888"/>
    </source>
</evidence>